<accession>A0A0D7AEP1</accession>
<evidence type="ECO:0000256" key="2">
    <source>
        <dbReference type="RuleBase" id="RU003968"/>
    </source>
</evidence>
<evidence type="ECO:0000256" key="1">
    <source>
        <dbReference type="ARBA" id="ARBA00001974"/>
    </source>
</evidence>
<dbReference type="PANTHER" id="PTHR47190">
    <property type="entry name" value="DEHYDROGENASE, PUTATIVE-RELATED"/>
    <property type="match status" value="1"/>
</dbReference>
<feature type="chain" id="PRO_5002316125" evidence="3">
    <location>
        <begin position="27"/>
        <end position="838"/>
    </location>
</feature>
<sequence>MLARFSKPTALTGSLALLSFLPAVQAQSSSSYTDSNTGITFQAYTDADTGIIVGIAVPETIDKSFIGLIVAPLTDGEGWGGVSFAGDMADSLLLVTWPDNDEVMYSFRETSTYVTPPVYNGSVSLSVIESGTFVNDTHISLTYVCNDCIVDGLTFTATDTTAVMGYAVSSTNPTDVSDSATDLSYHSEGYGEFGMLLSKAASSKYDTWAAMASNSTTTTNSSSSIGSTAVSATASATASATTSTSAEPTATYTSTYDAIIVGGGPAGIIVAERLAEQGDNVLLIERGAASSYSSGGNMTMPWNDTATVFDVPSMAYELSTLDDTSFYCTDTASEAGCILGGSSTVNMLMFVRPQPAYFDDYWPTSWKWDNVSASAEALYDRNPGTDLPSSDGKRYDQSVYKIVSTLLGDNNWTEVDAISDPSAKYMAYAHPPWNILDSERAGPVATYLPLAQQLDNFELMLETKVISAVRTGSYITGVEVERNNTRTLININDNGKVILAAGTLSTPRLLFNSGIGPSDQISIVQSGSTGVTLPDESEWIDLPVGEHLMDHPIFTLTLNANFSAYDFATLDTDFANKTNTELYNTEGAGIIAQGGQRLNFWSRLNGTDGHIRYFQGTVGPTANDTFTIKVYLTHGLTSSGTLGIQSDGSTVFTVDPWMNTDADKAAAAEFIDELVGYIEAQSEISFSSLMTNTTGAYIIKTYITGDHFVGTARMGESNDGTAVVDTNTKVFGTDNLFVVDASMHPNLPTGNTQATVMVAAEKAAEKLIAYTVTTNSTSSASGSAAVSASASATATVTIARATFASSATASSTVAAASSSSSSSGAICRLVSKRSSESM</sequence>
<dbReference type="Pfam" id="PF00732">
    <property type="entry name" value="GMC_oxred_N"/>
    <property type="match status" value="1"/>
</dbReference>
<dbReference type="EMBL" id="KN881851">
    <property type="protein sequence ID" value="KIY48341.1"/>
    <property type="molecule type" value="Genomic_DNA"/>
</dbReference>
<comment type="cofactor">
    <cofactor evidence="1">
        <name>FAD</name>
        <dbReference type="ChEBI" id="CHEBI:57692"/>
    </cofactor>
</comment>
<feature type="signal peptide" evidence="3">
    <location>
        <begin position="1"/>
        <end position="26"/>
    </location>
</feature>
<dbReference type="OrthoDB" id="413885at2759"/>
<keyword evidence="3" id="KW-0732">Signal</keyword>
<dbReference type="PROSITE" id="PS00623">
    <property type="entry name" value="GMC_OXRED_1"/>
    <property type="match status" value="1"/>
</dbReference>
<name>A0A0D7AEP1_9AGAR</name>
<feature type="domain" description="Glucose-methanol-choline oxidoreductase N-terminal" evidence="5">
    <location>
        <begin position="502"/>
        <end position="516"/>
    </location>
</feature>
<dbReference type="InterPro" id="IPR007867">
    <property type="entry name" value="GMC_OxRtase_C"/>
</dbReference>
<dbReference type="InterPro" id="IPR053208">
    <property type="entry name" value="GMC_Oxidoreductase_CD"/>
</dbReference>
<dbReference type="InterPro" id="IPR000172">
    <property type="entry name" value="GMC_OxRdtase_N"/>
</dbReference>
<comment type="similarity">
    <text evidence="2">Belongs to the GMC oxidoreductase family.</text>
</comment>
<reference evidence="6 7" key="1">
    <citation type="journal article" date="2015" name="Fungal Genet. Biol.">
        <title>Evolution of novel wood decay mechanisms in Agaricales revealed by the genome sequences of Fistulina hepatica and Cylindrobasidium torrendii.</title>
        <authorList>
            <person name="Floudas D."/>
            <person name="Held B.W."/>
            <person name="Riley R."/>
            <person name="Nagy L.G."/>
            <person name="Koehler G."/>
            <person name="Ransdell A.S."/>
            <person name="Younus H."/>
            <person name="Chow J."/>
            <person name="Chiniquy J."/>
            <person name="Lipzen A."/>
            <person name="Tritt A."/>
            <person name="Sun H."/>
            <person name="Haridas S."/>
            <person name="LaButti K."/>
            <person name="Ohm R.A."/>
            <person name="Kues U."/>
            <person name="Blanchette R.A."/>
            <person name="Grigoriev I.V."/>
            <person name="Minto R.E."/>
            <person name="Hibbett D.S."/>
        </authorList>
    </citation>
    <scope>NUCLEOTIDE SEQUENCE [LARGE SCALE GENOMIC DNA]</scope>
    <source>
        <strain evidence="6 7">ATCC 64428</strain>
    </source>
</reference>
<keyword evidence="2" id="KW-0285">Flavoprotein</keyword>
<keyword evidence="7" id="KW-1185">Reference proteome</keyword>
<evidence type="ECO:0000313" key="7">
    <source>
        <dbReference type="Proteomes" id="UP000054144"/>
    </source>
</evidence>
<dbReference type="Pfam" id="PF05199">
    <property type="entry name" value="GMC_oxred_C"/>
    <property type="match status" value="1"/>
</dbReference>
<dbReference type="SUPFAM" id="SSF54373">
    <property type="entry name" value="FAD-linked reductases, C-terminal domain"/>
    <property type="match status" value="1"/>
</dbReference>
<gene>
    <name evidence="6" type="ORF">FISHEDRAFT_43745</name>
</gene>
<dbReference type="PROSITE" id="PS00624">
    <property type="entry name" value="GMC_OXRED_2"/>
    <property type="match status" value="1"/>
</dbReference>
<dbReference type="AlphaFoldDB" id="A0A0D7AEP1"/>
<dbReference type="Gene3D" id="3.30.410.10">
    <property type="entry name" value="Cholesterol Oxidase, domain 2"/>
    <property type="match status" value="1"/>
</dbReference>
<evidence type="ECO:0000259" key="5">
    <source>
        <dbReference type="PROSITE" id="PS00624"/>
    </source>
</evidence>
<dbReference type="GO" id="GO:0016614">
    <property type="term" value="F:oxidoreductase activity, acting on CH-OH group of donors"/>
    <property type="evidence" value="ECO:0007669"/>
    <property type="project" value="InterPro"/>
</dbReference>
<protein>
    <submittedName>
        <fullName evidence="6">FAD/NAD(P)-binding domain-containing protein</fullName>
    </submittedName>
</protein>
<dbReference type="Gene3D" id="2.60.40.1210">
    <property type="entry name" value="Cellobiose dehydrogenase, cytochrome domain"/>
    <property type="match status" value="1"/>
</dbReference>
<dbReference type="InterPro" id="IPR015920">
    <property type="entry name" value="Cellobiose_DH-like_cyt"/>
</dbReference>
<dbReference type="GO" id="GO:0050660">
    <property type="term" value="F:flavin adenine dinucleotide binding"/>
    <property type="evidence" value="ECO:0007669"/>
    <property type="project" value="InterPro"/>
</dbReference>
<dbReference type="Gene3D" id="3.50.50.60">
    <property type="entry name" value="FAD/NAD(P)-binding domain"/>
    <property type="match status" value="1"/>
</dbReference>
<dbReference type="SUPFAM" id="SSF51905">
    <property type="entry name" value="FAD/NAD(P)-binding domain"/>
    <property type="match status" value="1"/>
</dbReference>
<dbReference type="PANTHER" id="PTHR47190:SF4">
    <property type="entry name" value="DEHYDROGENASE, PUTATIVE-RELATED"/>
    <property type="match status" value="1"/>
</dbReference>
<keyword evidence="2" id="KW-0274">FAD</keyword>
<feature type="domain" description="Glucose-methanol-choline oxidoreductase N-terminal" evidence="4">
    <location>
        <begin position="336"/>
        <end position="359"/>
    </location>
</feature>
<dbReference type="InterPro" id="IPR036188">
    <property type="entry name" value="FAD/NAD-bd_sf"/>
</dbReference>
<organism evidence="6 7">
    <name type="scientific">Fistulina hepatica ATCC 64428</name>
    <dbReference type="NCBI Taxonomy" id="1128425"/>
    <lineage>
        <taxon>Eukaryota</taxon>
        <taxon>Fungi</taxon>
        <taxon>Dikarya</taxon>
        <taxon>Basidiomycota</taxon>
        <taxon>Agaricomycotina</taxon>
        <taxon>Agaricomycetes</taxon>
        <taxon>Agaricomycetidae</taxon>
        <taxon>Agaricales</taxon>
        <taxon>Fistulinaceae</taxon>
        <taxon>Fistulina</taxon>
    </lineage>
</organism>
<dbReference type="CDD" id="cd09630">
    <property type="entry name" value="CDH_like_cytochrome"/>
    <property type="match status" value="1"/>
</dbReference>
<proteinExistence type="inferred from homology"/>
<dbReference type="Pfam" id="PF16010">
    <property type="entry name" value="CDH-cyt"/>
    <property type="match status" value="1"/>
</dbReference>
<dbReference type="SUPFAM" id="SSF49344">
    <property type="entry name" value="CBD9-like"/>
    <property type="match status" value="1"/>
</dbReference>
<evidence type="ECO:0000313" key="6">
    <source>
        <dbReference type="EMBL" id="KIY48341.1"/>
    </source>
</evidence>
<evidence type="ECO:0000256" key="3">
    <source>
        <dbReference type="SAM" id="SignalP"/>
    </source>
</evidence>
<evidence type="ECO:0000259" key="4">
    <source>
        <dbReference type="PROSITE" id="PS00623"/>
    </source>
</evidence>
<dbReference type="Proteomes" id="UP000054144">
    <property type="component" value="Unassembled WGS sequence"/>
</dbReference>